<evidence type="ECO:0000256" key="1">
    <source>
        <dbReference type="SAM" id="MobiDB-lite"/>
    </source>
</evidence>
<organism evidence="2 3">
    <name type="scientific">Fasciolopsis buskii</name>
    <dbReference type="NCBI Taxonomy" id="27845"/>
    <lineage>
        <taxon>Eukaryota</taxon>
        <taxon>Metazoa</taxon>
        <taxon>Spiralia</taxon>
        <taxon>Lophotrochozoa</taxon>
        <taxon>Platyhelminthes</taxon>
        <taxon>Trematoda</taxon>
        <taxon>Digenea</taxon>
        <taxon>Plagiorchiida</taxon>
        <taxon>Echinostomata</taxon>
        <taxon>Echinostomatoidea</taxon>
        <taxon>Fasciolidae</taxon>
        <taxon>Fasciolopsis</taxon>
    </lineage>
</organism>
<gene>
    <name evidence="2" type="ORF">FBUS_08706</name>
</gene>
<evidence type="ECO:0000313" key="2">
    <source>
        <dbReference type="EMBL" id="KAA0198048.1"/>
    </source>
</evidence>
<accession>A0A8E0S1I2</accession>
<feature type="compositionally biased region" description="Low complexity" evidence="1">
    <location>
        <begin position="227"/>
        <end position="239"/>
    </location>
</feature>
<sequence length="678" mass="72796">MHAFVCLRGQNYLFIRTLQNPVPSSRSFGTSYSTETVDTTDSCPTSVSGQACTLAIMKCLTKLLNELAKKTEPVTKSSSLQCNSSSPMIVNQPKLQDLLGYIVSSGLVDLLAAKLSSPRQASCLMRIGSPGTNARYAGTSTSSITAAAEQAQRFVLTSIDFLTSLIRLLGRVSNPSTAGKSRALSTATSSVAPRGNSLVQITDTSADDFQSTRDVATNDTLPDNRVSSSINRCNSTSSRDTQPGSSVSSSCNGTADGLNHSADPTKLLETTANTEVFGLIPLLYGLLLDPSSRPSQNLVTAAPNIVTTVGESRPVVGASRLHDASLTPVQRKRIVRTSAPKTSDALDNPGAKEDDNKASIFRSPAIGRITLQGLRLLNSLALVNQSALQSIMSGELTCLLTRHILLSLLSRCGSAPASINTCNSHSLLGPGSPLPPDKAPKFAGESRGPEFNARDPSRNQLASRKQPKPVGAVERHNDSNEDLRNLLPSGARQAVVRPKTATPANRPSTEQRNKADKFDLPSWAVDGVKPQFDAPDEVNSKQTNKASDFGYKTSLSDAVLHEAIMCVGHLCALHPDNQSSLQRGPSPTLLQRLVALPFDYFSHRPLTDILYPTLIACCYMHPGNLAVLEAELSPTLLANYIEVNTRFRFEHRFPVSEWNAAKAYFSQCHDGHFGLLNT</sequence>
<feature type="compositionally biased region" description="Polar residues" evidence="1">
    <location>
        <begin position="240"/>
        <end position="253"/>
    </location>
</feature>
<name>A0A8E0S1I2_9TREM</name>
<evidence type="ECO:0000313" key="3">
    <source>
        <dbReference type="Proteomes" id="UP000728185"/>
    </source>
</evidence>
<feature type="region of interest" description="Disordered" evidence="1">
    <location>
        <begin position="427"/>
        <end position="516"/>
    </location>
</feature>
<feature type="compositionally biased region" description="Polar residues" evidence="1">
    <location>
        <begin position="210"/>
        <end position="221"/>
    </location>
</feature>
<protein>
    <submittedName>
        <fullName evidence="2">Putative s phase cyclin a-associated protein in the endoplasmic reticulum</fullName>
    </submittedName>
</protein>
<reference evidence="2" key="1">
    <citation type="submission" date="2019-05" db="EMBL/GenBank/DDBJ databases">
        <title>Annotation for the trematode Fasciolopsis buski.</title>
        <authorList>
            <person name="Choi Y.-J."/>
        </authorList>
    </citation>
    <scope>NUCLEOTIDE SEQUENCE</scope>
    <source>
        <strain evidence="2">HT</strain>
        <tissue evidence="2">Whole worm</tissue>
    </source>
</reference>
<dbReference type="EMBL" id="LUCM01001971">
    <property type="protein sequence ID" value="KAA0198048.1"/>
    <property type="molecule type" value="Genomic_DNA"/>
</dbReference>
<dbReference type="PANTHER" id="PTHR31434">
    <property type="entry name" value="S PHASE CYCLIN A-ASSOCIATED PROTEIN IN THE ENDOPLASMIC RETICULUM"/>
    <property type="match status" value="1"/>
</dbReference>
<feature type="region of interest" description="Disordered" evidence="1">
    <location>
        <begin position="210"/>
        <end position="257"/>
    </location>
</feature>
<dbReference type="OrthoDB" id="6284505at2759"/>
<dbReference type="PANTHER" id="PTHR31434:SF2">
    <property type="entry name" value="S PHASE CYCLIN A-ASSOCIATED PROTEIN IN THE ENDOPLASMIC RETICULUM"/>
    <property type="match status" value="1"/>
</dbReference>
<dbReference type="Proteomes" id="UP000728185">
    <property type="component" value="Unassembled WGS sequence"/>
</dbReference>
<comment type="caution">
    <text evidence="2">The sequence shown here is derived from an EMBL/GenBank/DDBJ whole genome shotgun (WGS) entry which is preliminary data.</text>
</comment>
<feature type="compositionally biased region" description="Basic and acidic residues" evidence="1">
    <location>
        <begin position="473"/>
        <end position="484"/>
    </location>
</feature>
<dbReference type="AlphaFoldDB" id="A0A8E0S1I2"/>
<proteinExistence type="predicted"/>
<keyword evidence="3" id="KW-1185">Reference proteome</keyword>